<dbReference type="InterPro" id="IPR045257">
    <property type="entry name" value="E2/Pdx1"/>
</dbReference>
<sequence>MDVESFAEGILAAVVSAEGDRANVVAAAAAPRADGRIIATPYAKQLAKDLKVDLSRSPAAPAATFAAPARAPAAAPAASTSVSQLRGTTKPFTALQQAVNKNMIASLAVPEFRVAYDITTDKLDALYQKLKPKGVTMTALLAKACGVALASHPTLYAAVTPDGAGVTYSDSINVAVAVAMPDGGLITPVLKNSDSVDIYQMSRNWADLVKRARAKQLAPDEYTTGNFTISNLGMYGVTAFDAILPPGTASIIAIGASKPTVVATEDGMIGVKKVMTVNLTADHRLTLKAVIENPEQLVM</sequence>
<evidence type="ECO:0000259" key="1">
    <source>
        <dbReference type="Pfam" id="PF00198"/>
    </source>
</evidence>
<reference evidence="2 3" key="1">
    <citation type="submission" date="2020-02" db="EMBL/GenBank/DDBJ databases">
        <title>Draft genome sequence of Haematococcus lacustris strain NIES-144.</title>
        <authorList>
            <person name="Morimoto D."/>
            <person name="Nakagawa S."/>
            <person name="Yoshida T."/>
            <person name="Sawayama S."/>
        </authorList>
    </citation>
    <scope>NUCLEOTIDE SEQUENCE [LARGE SCALE GENOMIC DNA]</scope>
    <source>
        <strain evidence="2 3">NIES-144</strain>
    </source>
</reference>
<evidence type="ECO:0000313" key="3">
    <source>
        <dbReference type="Proteomes" id="UP000485058"/>
    </source>
</evidence>
<keyword evidence="2" id="KW-0670">Pyruvate</keyword>
<keyword evidence="3" id="KW-1185">Reference proteome</keyword>
<dbReference type="PANTHER" id="PTHR23151">
    <property type="entry name" value="DIHYDROLIPOAMIDE ACETYL/SUCCINYL-TRANSFERASE-RELATED"/>
    <property type="match status" value="1"/>
</dbReference>
<dbReference type="GO" id="GO:0045254">
    <property type="term" value="C:pyruvate dehydrogenase complex"/>
    <property type="evidence" value="ECO:0007669"/>
    <property type="project" value="InterPro"/>
</dbReference>
<dbReference type="Gene3D" id="3.30.559.10">
    <property type="entry name" value="Chloramphenicol acetyltransferase-like domain"/>
    <property type="match status" value="1"/>
</dbReference>
<organism evidence="2 3">
    <name type="scientific">Haematococcus lacustris</name>
    <name type="common">Green alga</name>
    <name type="synonym">Haematococcus pluvialis</name>
    <dbReference type="NCBI Taxonomy" id="44745"/>
    <lineage>
        <taxon>Eukaryota</taxon>
        <taxon>Viridiplantae</taxon>
        <taxon>Chlorophyta</taxon>
        <taxon>core chlorophytes</taxon>
        <taxon>Chlorophyceae</taxon>
        <taxon>CS clade</taxon>
        <taxon>Chlamydomonadales</taxon>
        <taxon>Haematococcaceae</taxon>
        <taxon>Haematococcus</taxon>
    </lineage>
</organism>
<dbReference type="GO" id="GO:0004742">
    <property type="term" value="F:dihydrolipoyllysine-residue acetyltransferase activity"/>
    <property type="evidence" value="ECO:0007669"/>
    <property type="project" value="TreeGrafter"/>
</dbReference>
<dbReference type="GO" id="GO:0006086">
    <property type="term" value="P:pyruvate decarboxylation to acetyl-CoA"/>
    <property type="evidence" value="ECO:0007669"/>
    <property type="project" value="InterPro"/>
</dbReference>
<dbReference type="PANTHER" id="PTHR23151:SF75">
    <property type="entry name" value="DIHYDROLIPOYLLYSINE-RESIDUE ACETYLTRANSFERASE COMPONENT 5 OF PYRUVATE DEHYDROGENASE COMPLEX, CHLOROPLASTIC"/>
    <property type="match status" value="1"/>
</dbReference>
<evidence type="ECO:0000313" key="2">
    <source>
        <dbReference type="EMBL" id="GFH11097.1"/>
    </source>
</evidence>
<accession>A0A699YLE8</accession>
<name>A0A699YLE8_HAELA</name>
<dbReference type="Proteomes" id="UP000485058">
    <property type="component" value="Unassembled WGS sequence"/>
</dbReference>
<dbReference type="Pfam" id="PF00198">
    <property type="entry name" value="2-oxoacid_dh"/>
    <property type="match status" value="1"/>
</dbReference>
<dbReference type="InterPro" id="IPR001078">
    <property type="entry name" value="2-oxoacid_DH_actylTfrase"/>
</dbReference>
<protein>
    <submittedName>
        <fullName evidence="2">Dihydrolipoamide acetyltransferase component of pyruvate dehydrogenase complex</fullName>
    </submittedName>
</protein>
<dbReference type="InterPro" id="IPR023213">
    <property type="entry name" value="CAT-like_dom_sf"/>
</dbReference>
<gene>
    <name evidence="2" type="ORF">HaLaN_06535</name>
</gene>
<keyword evidence="2" id="KW-0808">Transferase</keyword>
<dbReference type="SUPFAM" id="SSF52777">
    <property type="entry name" value="CoA-dependent acyltransferases"/>
    <property type="match status" value="1"/>
</dbReference>
<dbReference type="EMBL" id="BLLF01000373">
    <property type="protein sequence ID" value="GFH11097.1"/>
    <property type="molecule type" value="Genomic_DNA"/>
</dbReference>
<comment type="caution">
    <text evidence="2">The sequence shown here is derived from an EMBL/GenBank/DDBJ whole genome shotgun (WGS) entry which is preliminary data.</text>
</comment>
<feature type="domain" description="2-oxoacid dehydrogenase acyltransferase catalytic" evidence="1">
    <location>
        <begin position="88"/>
        <end position="286"/>
    </location>
</feature>
<proteinExistence type="predicted"/>
<dbReference type="AlphaFoldDB" id="A0A699YLE8"/>